<organism evidence="5 6">
    <name type="scientific">Rhizorhabdus histidinilytica</name>
    <dbReference type="NCBI Taxonomy" id="439228"/>
    <lineage>
        <taxon>Bacteria</taxon>
        <taxon>Pseudomonadati</taxon>
        <taxon>Pseudomonadota</taxon>
        <taxon>Alphaproteobacteria</taxon>
        <taxon>Sphingomonadales</taxon>
        <taxon>Sphingomonadaceae</taxon>
        <taxon>Rhizorhabdus</taxon>
    </lineage>
</organism>
<dbReference type="Proteomes" id="UP000189818">
    <property type="component" value="Unassembled WGS sequence"/>
</dbReference>
<keyword evidence="6" id="KW-1185">Reference proteome</keyword>
<feature type="domain" description="GFO/IDH/MocA-like oxidoreductase" evidence="4">
    <location>
        <begin position="97"/>
        <end position="208"/>
    </location>
</feature>
<dbReference type="InterPro" id="IPR050984">
    <property type="entry name" value="Gfo/Idh/MocA_domain"/>
</dbReference>
<dbReference type="PANTHER" id="PTHR22604">
    <property type="entry name" value="OXIDOREDUCTASES"/>
    <property type="match status" value="1"/>
</dbReference>
<dbReference type="Gene3D" id="3.30.360.10">
    <property type="entry name" value="Dihydrodipicolinate Reductase, domain 2"/>
    <property type="match status" value="1"/>
</dbReference>
<dbReference type="InterPro" id="IPR036291">
    <property type="entry name" value="NAD(P)-bd_dom_sf"/>
</dbReference>
<name>A0A1T5DC67_9SPHN</name>
<dbReference type="Gene3D" id="3.40.50.720">
    <property type="entry name" value="NAD(P)-binding Rossmann-like Domain"/>
    <property type="match status" value="1"/>
</dbReference>
<evidence type="ECO:0000313" key="6">
    <source>
        <dbReference type="Proteomes" id="UP000189818"/>
    </source>
</evidence>
<evidence type="ECO:0000256" key="1">
    <source>
        <dbReference type="ARBA" id="ARBA00010928"/>
    </source>
</evidence>
<dbReference type="Pfam" id="PF22725">
    <property type="entry name" value="GFO_IDH_MocA_C3"/>
    <property type="match status" value="1"/>
</dbReference>
<dbReference type="STRING" id="439228.SAMN06295920_10564"/>
<evidence type="ECO:0000256" key="2">
    <source>
        <dbReference type="ARBA" id="ARBA00023002"/>
    </source>
</evidence>
<keyword evidence="2" id="KW-0560">Oxidoreductase</keyword>
<proteinExistence type="inferred from homology"/>
<sequence length="304" mass="32256">MPSLRFAVIGRGRMAATMRALVGDVGEDKADAVYIAGRNRDHAARSLAALADGKAVLCEKPATMGVAEAEAVVAESRRTGLLYMEAVATPFLPAVAAALAAVRSGRIGAPARVEASFGYRVRRADHPRLFEADGGVLADRAVYPLMLALIALGPVRGMRCSVDRDAAGIDVAARLTLDHAGGGVSDLAVSFVERLDNSLRIVGDGGAVEVQPPLLTAQRLRFTGPGRAAPSPLWRHARQNPLVRRLGDLGSRGSARWHPFGASPYAHEIEHFVALHRAGAIESPVISHARTVEVARLVEQARRL</sequence>
<dbReference type="Pfam" id="PF01408">
    <property type="entry name" value="GFO_IDH_MocA"/>
    <property type="match status" value="1"/>
</dbReference>
<dbReference type="EMBL" id="FUYM01000005">
    <property type="protein sequence ID" value="SKB69113.1"/>
    <property type="molecule type" value="Genomic_DNA"/>
</dbReference>
<dbReference type="PANTHER" id="PTHR22604:SF105">
    <property type="entry name" value="TRANS-1,2-DIHYDROBENZENE-1,2-DIOL DEHYDROGENASE"/>
    <property type="match status" value="1"/>
</dbReference>
<dbReference type="InterPro" id="IPR055170">
    <property type="entry name" value="GFO_IDH_MocA-like_dom"/>
</dbReference>
<dbReference type="GO" id="GO:0016491">
    <property type="term" value="F:oxidoreductase activity"/>
    <property type="evidence" value="ECO:0007669"/>
    <property type="project" value="UniProtKB-KW"/>
</dbReference>
<dbReference type="SUPFAM" id="SSF51735">
    <property type="entry name" value="NAD(P)-binding Rossmann-fold domains"/>
    <property type="match status" value="1"/>
</dbReference>
<evidence type="ECO:0000313" key="5">
    <source>
        <dbReference type="EMBL" id="SKB69113.1"/>
    </source>
</evidence>
<dbReference type="RefSeq" id="WP_235862682.1">
    <property type="nucleotide sequence ID" value="NZ_FUYM01000005.1"/>
</dbReference>
<comment type="similarity">
    <text evidence="1">Belongs to the Gfo/Idh/MocA family.</text>
</comment>
<evidence type="ECO:0000259" key="3">
    <source>
        <dbReference type="Pfam" id="PF01408"/>
    </source>
</evidence>
<dbReference type="SUPFAM" id="SSF55347">
    <property type="entry name" value="Glyceraldehyde-3-phosphate dehydrogenase-like, C-terminal domain"/>
    <property type="match status" value="1"/>
</dbReference>
<gene>
    <name evidence="5" type="ORF">SAMN06295920_10564</name>
</gene>
<feature type="domain" description="Gfo/Idh/MocA-like oxidoreductase N-terminal" evidence="3">
    <location>
        <begin position="28"/>
        <end position="84"/>
    </location>
</feature>
<reference evidence="6" key="1">
    <citation type="submission" date="2017-02" db="EMBL/GenBank/DDBJ databases">
        <authorList>
            <person name="Varghese N."/>
            <person name="Submissions S."/>
        </authorList>
    </citation>
    <scope>NUCLEOTIDE SEQUENCE [LARGE SCALE GENOMIC DNA]</scope>
    <source>
        <strain evidence="6">UM2</strain>
    </source>
</reference>
<evidence type="ECO:0000259" key="4">
    <source>
        <dbReference type="Pfam" id="PF22725"/>
    </source>
</evidence>
<dbReference type="GO" id="GO:0000166">
    <property type="term" value="F:nucleotide binding"/>
    <property type="evidence" value="ECO:0007669"/>
    <property type="project" value="InterPro"/>
</dbReference>
<protein>
    <submittedName>
        <fullName evidence="5">Predicted dehydrogenase</fullName>
    </submittedName>
</protein>
<dbReference type="AlphaFoldDB" id="A0A1T5DC67"/>
<accession>A0A1T5DC67</accession>
<dbReference type="InterPro" id="IPR000683">
    <property type="entry name" value="Gfo/Idh/MocA-like_OxRdtase_N"/>
</dbReference>